<dbReference type="AlphaFoldDB" id="A0A0H3M0R8"/>
<dbReference type="InterPro" id="IPR003837">
    <property type="entry name" value="GatC"/>
</dbReference>
<dbReference type="HOGENOM" id="CLU_105899_2_0_5"/>
<reference evidence="2 3" key="1">
    <citation type="journal article" date="2006" name="J. Bacteriol.">
        <title>Comparative genomic analysis of three strains of Ehrlichia ruminantium reveals an active process of genome size plasticity.</title>
        <authorList>
            <person name="Frutos R."/>
            <person name="Viari A."/>
            <person name="Ferraz C."/>
            <person name="Morgat A."/>
            <person name="Eychenie S."/>
            <person name="Kandassami Y."/>
            <person name="Chantal I."/>
            <person name="Bensaid A."/>
            <person name="Coissac E."/>
            <person name="Vachiery N."/>
            <person name="Demaille J."/>
            <person name="Martinez D."/>
        </authorList>
    </citation>
    <scope>NUCLEOTIDE SEQUENCE [LARGE SCALE GENOMIC DNA]</scope>
    <source>
        <strain evidence="2 3">Welgevonden</strain>
    </source>
</reference>
<dbReference type="InterPro" id="IPR036113">
    <property type="entry name" value="Asp/Glu-ADT_sf_sub_c"/>
</dbReference>
<keyword evidence="1" id="KW-0436">Ligase</keyword>
<dbReference type="PANTHER" id="PTHR15004">
    <property type="entry name" value="GLUTAMYL-TRNA(GLN) AMIDOTRANSFERASE SUBUNIT C, MITOCHONDRIAL"/>
    <property type="match status" value="1"/>
</dbReference>
<dbReference type="PANTHER" id="PTHR15004:SF0">
    <property type="entry name" value="GLUTAMYL-TRNA(GLN) AMIDOTRANSFERASE SUBUNIT C, MITOCHONDRIAL"/>
    <property type="match status" value="1"/>
</dbReference>
<comment type="catalytic activity">
    <reaction evidence="1">
        <text>L-glutamyl-tRNA(Gln) + L-glutamine + ATP + H2O = L-glutaminyl-tRNA(Gln) + L-glutamate + ADP + phosphate + H(+)</text>
        <dbReference type="Rhea" id="RHEA:17521"/>
        <dbReference type="Rhea" id="RHEA-COMP:9681"/>
        <dbReference type="Rhea" id="RHEA-COMP:9684"/>
        <dbReference type="ChEBI" id="CHEBI:15377"/>
        <dbReference type="ChEBI" id="CHEBI:15378"/>
        <dbReference type="ChEBI" id="CHEBI:29985"/>
        <dbReference type="ChEBI" id="CHEBI:30616"/>
        <dbReference type="ChEBI" id="CHEBI:43474"/>
        <dbReference type="ChEBI" id="CHEBI:58359"/>
        <dbReference type="ChEBI" id="CHEBI:78520"/>
        <dbReference type="ChEBI" id="CHEBI:78521"/>
        <dbReference type="ChEBI" id="CHEBI:456216"/>
    </reaction>
</comment>
<protein>
    <recommendedName>
        <fullName evidence="1">Aspartyl/glutamyl-tRNA(Asn/Gln) amidotransferase subunit C</fullName>
        <shortName evidence="1">Asp/Glu-ADT subunit C</shortName>
        <ecNumber evidence="1">6.3.5.-</ecNumber>
    </recommendedName>
</protein>
<evidence type="ECO:0000256" key="1">
    <source>
        <dbReference type="HAMAP-Rule" id="MF_00122"/>
    </source>
</evidence>
<dbReference type="KEGG" id="eru:Erum7910"/>
<dbReference type="SUPFAM" id="SSF141000">
    <property type="entry name" value="Glu-tRNAGln amidotransferase C subunit"/>
    <property type="match status" value="1"/>
</dbReference>
<gene>
    <name evidence="1 2" type="primary">gatC</name>
    <name evidence="2" type="ordered locus">ERWE_CDS_08370</name>
</gene>
<dbReference type="GO" id="GO:0006412">
    <property type="term" value="P:translation"/>
    <property type="evidence" value="ECO:0007669"/>
    <property type="project" value="UniProtKB-UniRule"/>
</dbReference>
<accession>A0A0H3M0R8</accession>
<dbReference type="GO" id="GO:0016740">
    <property type="term" value="F:transferase activity"/>
    <property type="evidence" value="ECO:0007669"/>
    <property type="project" value="UniProtKB-KW"/>
</dbReference>
<proteinExistence type="inferred from homology"/>
<dbReference type="Gene3D" id="1.10.20.60">
    <property type="entry name" value="Glu-tRNAGln amidotransferase C subunit, N-terminal domain"/>
    <property type="match status" value="1"/>
</dbReference>
<keyword evidence="1" id="KW-0547">Nucleotide-binding</keyword>
<keyword evidence="1" id="KW-0648">Protein biosynthesis</keyword>
<comment type="function">
    <text evidence="1">Allows the formation of correctly charged Asn-tRNA(Asn) or Gln-tRNA(Gln) through the transamidation of misacylated Asp-tRNA(Asn) or Glu-tRNA(Gln) in organisms which lack either or both of asparaginyl-tRNA or glutaminyl-tRNA synthetases. The reaction takes place in the presence of glutamine and ATP through an activated phospho-Asp-tRNA(Asn) or phospho-Glu-tRNA(Gln).</text>
</comment>
<organism evidence="2 3">
    <name type="scientific">Ehrlichia ruminantium (strain Welgevonden)</name>
    <dbReference type="NCBI Taxonomy" id="254945"/>
    <lineage>
        <taxon>Bacteria</taxon>
        <taxon>Pseudomonadati</taxon>
        <taxon>Pseudomonadota</taxon>
        <taxon>Alphaproteobacteria</taxon>
        <taxon>Rickettsiales</taxon>
        <taxon>Anaplasmataceae</taxon>
        <taxon>Ehrlichia</taxon>
    </lineage>
</organism>
<comment type="similarity">
    <text evidence="1">Belongs to the GatC family.</text>
</comment>
<dbReference type="EC" id="6.3.5.-" evidence="1"/>
<dbReference type="GO" id="GO:0070681">
    <property type="term" value="P:glutaminyl-tRNAGln biosynthesis via transamidation"/>
    <property type="evidence" value="ECO:0007669"/>
    <property type="project" value="TreeGrafter"/>
</dbReference>
<dbReference type="GO" id="GO:0050566">
    <property type="term" value="F:asparaginyl-tRNA synthase (glutamine-hydrolyzing) activity"/>
    <property type="evidence" value="ECO:0007669"/>
    <property type="project" value="RHEA"/>
</dbReference>
<sequence length="114" mass="13035">MIRNKLIDNQNNSNNLQQKKITKDDLLQVAKLVKVKLSDNEIGYYIKELESVLSWINTISQVNTDNVIPMSHGGISHKLPLRQDIINDGNIKDIILSESPKQEHDFFVVPKVIE</sequence>
<dbReference type="GO" id="GO:0050567">
    <property type="term" value="F:glutaminyl-tRNA synthase (glutamine-hydrolyzing) activity"/>
    <property type="evidence" value="ECO:0007669"/>
    <property type="project" value="UniProtKB-UniRule"/>
</dbReference>
<comment type="catalytic activity">
    <reaction evidence="1">
        <text>L-aspartyl-tRNA(Asn) + L-glutamine + ATP + H2O = L-asparaginyl-tRNA(Asn) + L-glutamate + ADP + phosphate + 2 H(+)</text>
        <dbReference type="Rhea" id="RHEA:14513"/>
        <dbReference type="Rhea" id="RHEA-COMP:9674"/>
        <dbReference type="Rhea" id="RHEA-COMP:9677"/>
        <dbReference type="ChEBI" id="CHEBI:15377"/>
        <dbReference type="ChEBI" id="CHEBI:15378"/>
        <dbReference type="ChEBI" id="CHEBI:29985"/>
        <dbReference type="ChEBI" id="CHEBI:30616"/>
        <dbReference type="ChEBI" id="CHEBI:43474"/>
        <dbReference type="ChEBI" id="CHEBI:58359"/>
        <dbReference type="ChEBI" id="CHEBI:78515"/>
        <dbReference type="ChEBI" id="CHEBI:78516"/>
        <dbReference type="ChEBI" id="CHEBI:456216"/>
    </reaction>
</comment>
<name>A0A0H3M0R8_EHRRW</name>
<comment type="subunit">
    <text evidence="1">Heterotrimer of A, B and C subunits.</text>
</comment>
<keyword evidence="1" id="KW-0067">ATP-binding</keyword>
<dbReference type="HAMAP" id="MF_00122">
    <property type="entry name" value="GatC"/>
    <property type="match status" value="1"/>
</dbReference>
<dbReference type="GeneID" id="33058077"/>
<dbReference type="GO" id="GO:0005524">
    <property type="term" value="F:ATP binding"/>
    <property type="evidence" value="ECO:0007669"/>
    <property type="project" value="UniProtKB-KW"/>
</dbReference>
<keyword evidence="3" id="KW-1185">Reference proteome</keyword>
<dbReference type="EMBL" id="CR925678">
    <property type="protein sequence ID" value="CAI27331.1"/>
    <property type="molecule type" value="Genomic_DNA"/>
</dbReference>
<dbReference type="KEGG" id="erw:ERWE_CDS_08370"/>
<dbReference type="RefSeq" id="WP_011155470.1">
    <property type="nucleotide sequence ID" value="NC_005295.2"/>
</dbReference>
<dbReference type="GO" id="GO:0006450">
    <property type="term" value="P:regulation of translational fidelity"/>
    <property type="evidence" value="ECO:0007669"/>
    <property type="project" value="InterPro"/>
</dbReference>
<dbReference type="Proteomes" id="UP000001021">
    <property type="component" value="Chromosome"/>
</dbReference>
<dbReference type="NCBIfam" id="TIGR00135">
    <property type="entry name" value="gatC"/>
    <property type="match status" value="1"/>
</dbReference>
<dbReference type="Pfam" id="PF02686">
    <property type="entry name" value="GatC"/>
    <property type="match status" value="1"/>
</dbReference>
<evidence type="ECO:0000313" key="2">
    <source>
        <dbReference type="EMBL" id="CAI27331.1"/>
    </source>
</evidence>
<evidence type="ECO:0000313" key="3">
    <source>
        <dbReference type="Proteomes" id="UP000001021"/>
    </source>
</evidence>
<dbReference type="eggNOG" id="COG0721">
    <property type="taxonomic scope" value="Bacteria"/>
</dbReference>